<dbReference type="GO" id="GO:0106335">
    <property type="term" value="F:tRNA (5-carboxymethyluridine(34)-5-O)-methyltransferase activity"/>
    <property type="evidence" value="ECO:0007669"/>
    <property type="project" value="TreeGrafter"/>
</dbReference>
<organism evidence="3">
    <name type="scientific">Myxobolus squamalis</name>
    <name type="common">Myxosporean</name>
    <dbReference type="NCBI Taxonomy" id="59785"/>
    <lineage>
        <taxon>Eukaryota</taxon>
        <taxon>Metazoa</taxon>
        <taxon>Cnidaria</taxon>
        <taxon>Myxozoa</taxon>
        <taxon>Myxosporea</taxon>
        <taxon>Bivalvulida</taxon>
        <taxon>Platysporina</taxon>
        <taxon>Myxobolidae</taxon>
        <taxon>Myxobolus</taxon>
    </lineage>
</organism>
<dbReference type="GO" id="GO:0005634">
    <property type="term" value="C:nucleus"/>
    <property type="evidence" value="ECO:0007669"/>
    <property type="project" value="TreeGrafter"/>
</dbReference>
<evidence type="ECO:0000256" key="1">
    <source>
        <dbReference type="ARBA" id="ARBA00022603"/>
    </source>
</evidence>
<dbReference type="GO" id="GO:0030488">
    <property type="term" value="P:tRNA methylation"/>
    <property type="evidence" value="ECO:0007669"/>
    <property type="project" value="TreeGrafter"/>
</dbReference>
<protein>
    <submittedName>
        <fullName evidence="3">Alkylated DNA repair protein alkB homolog 8 (Trinotate prediction)</fullName>
    </submittedName>
</protein>
<keyword evidence="2" id="KW-0808">Transferase</keyword>
<dbReference type="GO" id="GO:0000049">
    <property type="term" value="F:tRNA binding"/>
    <property type="evidence" value="ECO:0007669"/>
    <property type="project" value="TreeGrafter"/>
</dbReference>
<dbReference type="PANTHER" id="PTHR13069:SF21">
    <property type="entry name" value="ALKYLATED DNA REPAIR PROTEIN ALKB HOMOLOG 8"/>
    <property type="match status" value="1"/>
</dbReference>
<dbReference type="GO" id="GO:0002098">
    <property type="term" value="P:tRNA wobble uridine modification"/>
    <property type="evidence" value="ECO:0007669"/>
    <property type="project" value="TreeGrafter"/>
</dbReference>
<dbReference type="GO" id="GO:0005737">
    <property type="term" value="C:cytoplasm"/>
    <property type="evidence" value="ECO:0007669"/>
    <property type="project" value="TreeGrafter"/>
</dbReference>
<dbReference type="PANTHER" id="PTHR13069">
    <property type="entry name" value="ALKYLATED DNA REPAIR PROTEIN ALKB HOMOLOG 8"/>
    <property type="match status" value="1"/>
</dbReference>
<keyword evidence="1" id="KW-0489">Methyltransferase</keyword>
<dbReference type="Gene3D" id="3.40.50.150">
    <property type="entry name" value="Vaccinia Virus protein VP39"/>
    <property type="match status" value="1"/>
</dbReference>
<dbReference type="EMBL" id="GHBR01000636">
    <property type="protein sequence ID" value="NDJ96149.1"/>
    <property type="molecule type" value="Transcribed_RNA"/>
</dbReference>
<name>A0A6B2G3Q8_MYXSQ</name>
<reference evidence="3" key="1">
    <citation type="submission" date="2018-11" db="EMBL/GenBank/DDBJ databases">
        <title>Myxobolus squamalis genome and transcriptome.</title>
        <authorList>
            <person name="Yahalomi D."/>
            <person name="Atkinson S.D."/>
            <person name="Neuhof M."/>
            <person name="Chang E.S."/>
            <person name="Philippe H."/>
            <person name="Cartwright P."/>
            <person name="Bartholomew J.L."/>
            <person name="Huchon D."/>
        </authorList>
    </citation>
    <scope>NUCLEOTIDE SEQUENCE</scope>
    <source>
        <strain evidence="3">71B08</strain>
        <tissue evidence="3">Whole</tissue>
    </source>
</reference>
<dbReference type="InterPro" id="IPR029063">
    <property type="entry name" value="SAM-dependent_MTases_sf"/>
</dbReference>
<accession>A0A6B2G3Q8</accession>
<dbReference type="AlphaFoldDB" id="A0A6B2G3Q8"/>
<proteinExistence type="predicted"/>
<dbReference type="InterPro" id="IPR051422">
    <property type="entry name" value="AlkB_tRNA_MeTrf/Diox"/>
</dbReference>
<evidence type="ECO:0000256" key="2">
    <source>
        <dbReference type="ARBA" id="ARBA00022679"/>
    </source>
</evidence>
<evidence type="ECO:0000313" key="3">
    <source>
        <dbReference type="EMBL" id="NDJ96149.1"/>
    </source>
</evidence>
<sequence>MLLSEIIRLLRINGTAMISFWAVEANDNKALAKSLSLVVEGSETAPSDLLVPWTETSNQTLNTQSTKYRYYHLYEHSEIVKLCEIFKSKIKIQDLFLDCGNWFLIIKKHSI</sequence>